<keyword evidence="4" id="KW-0804">Transcription</keyword>
<protein>
    <submittedName>
        <fullName evidence="8">Transcription initiation factor TFIID subunit 9</fullName>
    </submittedName>
</protein>
<dbReference type="InterPro" id="IPR003162">
    <property type="entry name" value="TFIID-31"/>
</dbReference>
<dbReference type="PANTHER" id="PTHR48068:SF4">
    <property type="entry name" value="TATA-BOX BINDING PROTEIN ASSOCIATED FACTOR 9"/>
    <property type="match status" value="1"/>
</dbReference>
<evidence type="ECO:0000256" key="6">
    <source>
        <dbReference type="SAM" id="MobiDB-lite"/>
    </source>
</evidence>
<dbReference type="Proteomes" id="UP000046395">
    <property type="component" value="Unassembled WGS sequence"/>
</dbReference>
<evidence type="ECO:0000256" key="3">
    <source>
        <dbReference type="ARBA" id="ARBA00023015"/>
    </source>
</evidence>
<proteinExistence type="inferred from homology"/>
<dbReference type="AlphaFoldDB" id="A0A5S6QIA9"/>
<evidence type="ECO:0000313" key="7">
    <source>
        <dbReference type="Proteomes" id="UP000046395"/>
    </source>
</evidence>
<evidence type="ECO:0000256" key="1">
    <source>
        <dbReference type="ARBA" id="ARBA00004123"/>
    </source>
</evidence>
<name>A0A5S6QIA9_TRIMR</name>
<dbReference type="WBParaSite" id="TMUE_2000006900.1">
    <property type="protein sequence ID" value="TMUE_2000006900.1"/>
    <property type="gene ID" value="WBGene00287231"/>
</dbReference>
<dbReference type="GO" id="GO:0016251">
    <property type="term" value="F:RNA polymerase II general transcription initiation factor activity"/>
    <property type="evidence" value="ECO:0007669"/>
    <property type="project" value="TreeGrafter"/>
</dbReference>
<dbReference type="GO" id="GO:0003713">
    <property type="term" value="F:transcription coactivator activity"/>
    <property type="evidence" value="ECO:0007669"/>
    <property type="project" value="TreeGrafter"/>
</dbReference>
<comment type="similarity">
    <text evidence="2">Belongs to the TAF9 family.</text>
</comment>
<feature type="compositionally biased region" description="Basic and acidic residues" evidence="6">
    <location>
        <begin position="146"/>
        <end position="162"/>
    </location>
</feature>
<dbReference type="Gene3D" id="1.10.20.10">
    <property type="entry name" value="Histone, subunit A"/>
    <property type="match status" value="1"/>
</dbReference>
<dbReference type="InterPro" id="IPR051431">
    <property type="entry name" value="TFIID_subunit_9"/>
</dbReference>
<evidence type="ECO:0000256" key="5">
    <source>
        <dbReference type="ARBA" id="ARBA00023242"/>
    </source>
</evidence>
<dbReference type="InterPro" id="IPR009072">
    <property type="entry name" value="Histone-fold"/>
</dbReference>
<dbReference type="CDD" id="cd07979">
    <property type="entry name" value="HFD_TAF9"/>
    <property type="match status" value="1"/>
</dbReference>
<evidence type="ECO:0000313" key="8">
    <source>
        <dbReference type="WBParaSite" id="TMUE_2000006900.1"/>
    </source>
</evidence>
<dbReference type="GO" id="GO:0000124">
    <property type="term" value="C:SAGA complex"/>
    <property type="evidence" value="ECO:0007669"/>
    <property type="project" value="TreeGrafter"/>
</dbReference>
<keyword evidence="5" id="KW-0539">Nucleus</keyword>
<reference evidence="8" key="1">
    <citation type="submission" date="2019-12" db="UniProtKB">
        <authorList>
            <consortium name="WormBaseParasite"/>
        </authorList>
    </citation>
    <scope>IDENTIFICATION</scope>
</reference>
<comment type="subcellular location">
    <subcellularLocation>
        <location evidence="1">Nucleus</location>
    </subcellularLocation>
</comment>
<evidence type="ECO:0000256" key="2">
    <source>
        <dbReference type="ARBA" id="ARBA00007646"/>
    </source>
</evidence>
<accession>A0A5S6QIA9</accession>
<dbReference type="Pfam" id="PF02291">
    <property type="entry name" value="TFIID-31kDa"/>
    <property type="match status" value="1"/>
</dbReference>
<dbReference type="GO" id="GO:0005669">
    <property type="term" value="C:transcription factor TFIID complex"/>
    <property type="evidence" value="ECO:0007669"/>
    <property type="project" value="TreeGrafter"/>
</dbReference>
<feature type="region of interest" description="Disordered" evidence="6">
    <location>
        <begin position="129"/>
        <end position="162"/>
    </location>
</feature>
<dbReference type="GO" id="GO:0051123">
    <property type="term" value="P:RNA polymerase II preinitiation complex assembly"/>
    <property type="evidence" value="ECO:0007669"/>
    <property type="project" value="TreeGrafter"/>
</dbReference>
<keyword evidence="3" id="KW-0805">Transcription regulation</keyword>
<dbReference type="GO" id="GO:0046982">
    <property type="term" value="F:protein heterodimerization activity"/>
    <property type="evidence" value="ECO:0007669"/>
    <property type="project" value="InterPro"/>
</dbReference>
<organism evidence="7 8">
    <name type="scientific">Trichuris muris</name>
    <name type="common">Mouse whipworm</name>
    <dbReference type="NCBI Taxonomy" id="70415"/>
    <lineage>
        <taxon>Eukaryota</taxon>
        <taxon>Metazoa</taxon>
        <taxon>Ecdysozoa</taxon>
        <taxon>Nematoda</taxon>
        <taxon>Enoplea</taxon>
        <taxon>Dorylaimia</taxon>
        <taxon>Trichinellida</taxon>
        <taxon>Trichuridae</taxon>
        <taxon>Trichuris</taxon>
    </lineage>
</organism>
<evidence type="ECO:0000256" key="4">
    <source>
        <dbReference type="ARBA" id="ARBA00023163"/>
    </source>
</evidence>
<sequence>MSPPSVPKDAEAMIELLKEAGVDDYEPRVINFLIELAYRSSFTVLEDAHVLADYSNKEAATVDDVLLAIRLSQEKCPDLRTVLQGYAEETNRADLPAFKEDFDAGSSLASLENTVAESYKLRPDFRQLLEEEHPQSSASDGFGAVERVESPTVAEKRRKLDS</sequence>
<keyword evidence="7" id="KW-1185">Reference proteome</keyword>
<dbReference type="PANTHER" id="PTHR48068">
    <property type="entry name" value="TAF9 RNA POLYMERASE II, TATA BOX-BINDING PROTEIN (TBP)-ASSOCIATED FACTOR"/>
    <property type="match status" value="1"/>
</dbReference>
<dbReference type="STRING" id="70415.A0A5S6QIA9"/>
<dbReference type="SUPFAM" id="SSF47113">
    <property type="entry name" value="Histone-fold"/>
    <property type="match status" value="1"/>
</dbReference>